<keyword evidence="4" id="KW-0689">Ribosomal protein</keyword>
<comment type="caution">
    <text evidence="9">The sequence shown here is derived from an EMBL/GenBank/DDBJ whole genome shotgun (WGS) entry which is preliminary data.</text>
</comment>
<keyword evidence="5" id="KW-0496">Mitochondrion</keyword>
<dbReference type="InterPro" id="IPR040008">
    <property type="entry name" value="Ribosomal_mL46"/>
</dbReference>
<evidence type="ECO:0000256" key="6">
    <source>
        <dbReference type="ARBA" id="ARBA00023274"/>
    </source>
</evidence>
<sequence length="270" mass="31013">MLRTSLLISSSIARRLIIANTSTNIQTSSTIKSEKIPQIKVALCIQRYVHLSPEMNQLEKDYTNLVAQLETEHSYLSDHELRHKREIELAKQRQNSPTSTAAAVNIVETAVDLEDRLAKEFENFQLMSRETEDDKTNNLRSHNRKLDQNLLLIVQQKNSQSNKDEWIFPEKTYDGEPSLRATAEQIISTCGNLHVQISGNAPLAWYKNDADSSSKKIFFYKAEYLAGVVKQFATLKSSPYKDHAWIIHEDLPKYLSPSYYKAVKDMLFVF</sequence>
<dbReference type="Proteomes" id="UP000663870">
    <property type="component" value="Unassembled WGS sequence"/>
</dbReference>
<gene>
    <name evidence="9" type="ORF">JXQ802_LOCUS3013</name>
</gene>
<dbReference type="InterPro" id="IPR021757">
    <property type="entry name" value="Ribosomal_mL46_N"/>
</dbReference>
<dbReference type="CDD" id="cd04661">
    <property type="entry name" value="NUDIX_MRP_L46"/>
    <property type="match status" value="1"/>
</dbReference>
<name>A0A813R183_9BILA</name>
<evidence type="ECO:0000256" key="4">
    <source>
        <dbReference type="ARBA" id="ARBA00022980"/>
    </source>
</evidence>
<keyword evidence="10" id="KW-1185">Reference proteome</keyword>
<keyword evidence="6" id="KW-0687">Ribonucleoprotein</keyword>
<evidence type="ECO:0000256" key="5">
    <source>
        <dbReference type="ARBA" id="ARBA00023128"/>
    </source>
</evidence>
<evidence type="ECO:0000256" key="2">
    <source>
        <dbReference type="ARBA" id="ARBA00009070"/>
    </source>
</evidence>
<evidence type="ECO:0000259" key="8">
    <source>
        <dbReference type="Pfam" id="PF11788"/>
    </source>
</evidence>
<reference evidence="9" key="1">
    <citation type="submission" date="2021-02" db="EMBL/GenBank/DDBJ databases">
        <authorList>
            <person name="Nowell W R."/>
        </authorList>
    </citation>
    <scope>NUCLEOTIDE SEQUENCE</scope>
</reference>
<protein>
    <recommendedName>
        <fullName evidence="7">Large ribosomal subunit protein mL46</fullName>
    </recommendedName>
</protein>
<evidence type="ECO:0000313" key="10">
    <source>
        <dbReference type="Proteomes" id="UP000663870"/>
    </source>
</evidence>
<dbReference type="InterPro" id="IPR033650">
    <property type="entry name" value="Ribosomal_mL46_NUDIX"/>
</dbReference>
<dbReference type="GO" id="GO:0005762">
    <property type="term" value="C:mitochondrial large ribosomal subunit"/>
    <property type="evidence" value="ECO:0007669"/>
    <property type="project" value="TreeGrafter"/>
</dbReference>
<proteinExistence type="inferred from homology"/>
<evidence type="ECO:0000313" key="9">
    <source>
        <dbReference type="EMBL" id="CAF0776913.1"/>
    </source>
</evidence>
<dbReference type="Pfam" id="PF11788">
    <property type="entry name" value="MRP-L46"/>
    <property type="match status" value="1"/>
</dbReference>
<comment type="subcellular location">
    <subcellularLocation>
        <location evidence="1">Mitochondrion</location>
    </subcellularLocation>
</comment>
<dbReference type="Gene3D" id="3.90.79.10">
    <property type="entry name" value="Nucleoside Triphosphate Pyrophosphohydrolase"/>
    <property type="match status" value="1"/>
</dbReference>
<dbReference type="PANTHER" id="PTHR13124:SF12">
    <property type="entry name" value="LARGE RIBOSOMAL SUBUNIT PROTEIN ML46"/>
    <property type="match status" value="1"/>
</dbReference>
<dbReference type="AlphaFoldDB" id="A0A813R183"/>
<dbReference type="PANTHER" id="PTHR13124">
    <property type="entry name" value="39S RIBOSOMAL PROTEIN L46, MITOCHONDRIAL PRECURSOR-RELATED"/>
    <property type="match status" value="1"/>
</dbReference>
<feature type="domain" description="Large ribosomal subunit protein mL46 N-terminal" evidence="8">
    <location>
        <begin position="38"/>
        <end position="134"/>
    </location>
</feature>
<dbReference type="EMBL" id="CAJNOL010000040">
    <property type="protein sequence ID" value="CAF0776913.1"/>
    <property type="molecule type" value="Genomic_DNA"/>
</dbReference>
<accession>A0A813R183</accession>
<evidence type="ECO:0000256" key="3">
    <source>
        <dbReference type="ARBA" id="ARBA00022946"/>
    </source>
</evidence>
<comment type="similarity">
    <text evidence="2">Belongs to the mitochondrion-specific ribosomal protein mL46 family.</text>
</comment>
<evidence type="ECO:0000256" key="7">
    <source>
        <dbReference type="ARBA" id="ARBA00035190"/>
    </source>
</evidence>
<keyword evidence="3" id="KW-0809">Transit peptide</keyword>
<dbReference type="GO" id="GO:0003735">
    <property type="term" value="F:structural constituent of ribosome"/>
    <property type="evidence" value="ECO:0007669"/>
    <property type="project" value="InterPro"/>
</dbReference>
<organism evidence="9 10">
    <name type="scientific">Rotaria sordida</name>
    <dbReference type="NCBI Taxonomy" id="392033"/>
    <lineage>
        <taxon>Eukaryota</taxon>
        <taxon>Metazoa</taxon>
        <taxon>Spiralia</taxon>
        <taxon>Gnathifera</taxon>
        <taxon>Rotifera</taxon>
        <taxon>Eurotatoria</taxon>
        <taxon>Bdelloidea</taxon>
        <taxon>Philodinida</taxon>
        <taxon>Philodinidae</taxon>
        <taxon>Rotaria</taxon>
    </lineage>
</organism>
<evidence type="ECO:0000256" key="1">
    <source>
        <dbReference type="ARBA" id="ARBA00004173"/>
    </source>
</evidence>